<evidence type="ECO:0000313" key="2">
    <source>
        <dbReference type="Proteomes" id="UP000178885"/>
    </source>
</evidence>
<dbReference type="AlphaFoldDB" id="A0A1F6TLL2"/>
<reference evidence="1 2" key="1">
    <citation type="journal article" date="2016" name="Nat. Commun.">
        <title>Thousands of microbial genomes shed light on interconnected biogeochemical processes in an aquifer system.</title>
        <authorList>
            <person name="Anantharaman K."/>
            <person name="Brown C.T."/>
            <person name="Hug L.A."/>
            <person name="Sharon I."/>
            <person name="Castelle C.J."/>
            <person name="Probst A.J."/>
            <person name="Thomas B.C."/>
            <person name="Singh A."/>
            <person name="Wilkins M.J."/>
            <person name="Karaoz U."/>
            <person name="Brodie E.L."/>
            <person name="Williams K.H."/>
            <person name="Hubbard S.S."/>
            <person name="Banfield J.F."/>
        </authorList>
    </citation>
    <scope>NUCLEOTIDE SEQUENCE [LARGE SCALE GENOMIC DNA]</scope>
</reference>
<dbReference type="CDD" id="cd00552">
    <property type="entry name" value="RaiA"/>
    <property type="match status" value="1"/>
</dbReference>
<dbReference type="Gene3D" id="3.30.160.100">
    <property type="entry name" value="Ribosome hibernation promotion factor-like"/>
    <property type="match status" value="1"/>
</dbReference>
<protein>
    <submittedName>
        <fullName evidence="1">Ribosomal subunit interface protein</fullName>
    </submittedName>
</protein>
<gene>
    <name evidence="1" type="ORF">A2151_01955</name>
</gene>
<dbReference type="SUPFAM" id="SSF69754">
    <property type="entry name" value="Ribosome binding protein Y (YfiA homologue)"/>
    <property type="match status" value="1"/>
</dbReference>
<dbReference type="NCBIfam" id="TIGR00741">
    <property type="entry name" value="yfiA"/>
    <property type="match status" value="1"/>
</dbReference>
<name>A0A1F6TLL2_9PROT</name>
<organism evidence="1 2">
    <name type="scientific">Candidatus Muproteobacteria bacterium RBG_16_65_34</name>
    <dbReference type="NCBI Taxonomy" id="1817760"/>
    <lineage>
        <taxon>Bacteria</taxon>
        <taxon>Pseudomonadati</taxon>
        <taxon>Pseudomonadota</taxon>
        <taxon>Candidatus Muproteobacteria</taxon>
    </lineage>
</organism>
<sequence>MQIPLQVTFRDMPQSDAVETRIREKADKLERYYDRIMACRVVVEMPQRHKHQGKLHSVRIDLTVPGAELVANHALHEDVYIAIREAFDAMQRQLEDYARRQRGEVKNHAQAGPLN</sequence>
<dbReference type="Proteomes" id="UP000178885">
    <property type="component" value="Unassembled WGS sequence"/>
</dbReference>
<accession>A0A1F6TLL2</accession>
<dbReference type="Pfam" id="PF02482">
    <property type="entry name" value="Ribosomal_S30AE"/>
    <property type="match status" value="1"/>
</dbReference>
<dbReference type="InterPro" id="IPR003489">
    <property type="entry name" value="RHF/RaiA"/>
</dbReference>
<evidence type="ECO:0000313" key="1">
    <source>
        <dbReference type="EMBL" id="OGI46001.1"/>
    </source>
</evidence>
<dbReference type="InterPro" id="IPR036567">
    <property type="entry name" value="RHF-like"/>
</dbReference>
<dbReference type="EMBL" id="MFSU01000090">
    <property type="protein sequence ID" value="OGI46001.1"/>
    <property type="molecule type" value="Genomic_DNA"/>
</dbReference>
<comment type="caution">
    <text evidence="1">The sequence shown here is derived from an EMBL/GenBank/DDBJ whole genome shotgun (WGS) entry which is preliminary data.</text>
</comment>
<proteinExistence type="predicted"/>
<dbReference type="STRING" id="1817760.A2151_01955"/>